<proteinExistence type="predicted"/>
<evidence type="ECO:0000313" key="2">
    <source>
        <dbReference type="Proteomes" id="UP000008922"/>
    </source>
</evidence>
<organism evidence="1 2">
    <name type="scientific">Anaerolinea thermophila (strain DSM 14523 / JCM 11388 / NBRC 100420 / UNI-1)</name>
    <dbReference type="NCBI Taxonomy" id="926569"/>
    <lineage>
        <taxon>Bacteria</taxon>
        <taxon>Bacillati</taxon>
        <taxon>Chloroflexota</taxon>
        <taxon>Anaerolineae</taxon>
        <taxon>Anaerolineales</taxon>
        <taxon>Anaerolineaceae</taxon>
        <taxon>Anaerolinea</taxon>
    </lineage>
</organism>
<dbReference type="KEGG" id="atm:ANT_07830"/>
<evidence type="ECO:0000313" key="1">
    <source>
        <dbReference type="EMBL" id="BAJ62817.1"/>
    </source>
</evidence>
<dbReference type="Proteomes" id="UP000008922">
    <property type="component" value="Chromosome"/>
</dbReference>
<dbReference type="OrthoDB" id="161889at2"/>
<accession>E8N2L1</accession>
<dbReference type="RefSeq" id="WP_013559210.1">
    <property type="nucleotide sequence ID" value="NC_014960.1"/>
</dbReference>
<dbReference type="STRING" id="926569.ANT_07830"/>
<reference evidence="1 2" key="1">
    <citation type="submission" date="2010-12" db="EMBL/GenBank/DDBJ databases">
        <title>Whole genome sequence of Anaerolinea thermophila UNI-1.</title>
        <authorList>
            <person name="Narita-Yamada S."/>
            <person name="Kishi E."/>
            <person name="Watanabe Y."/>
            <person name="Takasaki K."/>
            <person name="Ankai A."/>
            <person name="Oguchi A."/>
            <person name="Fukui S."/>
            <person name="Takahashi M."/>
            <person name="Yashiro I."/>
            <person name="Hosoyama A."/>
            <person name="Sekiguchi Y."/>
            <person name="Hanada S."/>
            <person name="Fujita N."/>
        </authorList>
    </citation>
    <scope>NUCLEOTIDE SEQUENCE [LARGE SCALE GENOMIC DNA]</scope>
    <source>
        <strain evidence="2">DSM 14523 / JCM 11388 / NBRC 100420 / UNI-1</strain>
    </source>
</reference>
<dbReference type="InParanoid" id="E8N2L1"/>
<gene>
    <name evidence="1" type="ordered locus">ANT_07830</name>
</gene>
<sequence>MDESALERLSAEQLAGLSDEQKAVFCTLTPQDQDFFARTFSPKDLPGALTRKGEIMKRHAEERERLAAMLEALRKGAQEHQPVEDEAGGTLTALAAGVLGVGAVAAVATDGSASYQGVKPDDFIAPLQAEFNGRGSLITFSGDNQNLTGTISLITNAGAIPALTITLARTPSGCDVKVNDLTRPGMLEIVKQGGKRLLGLAGAGISLLRGDVRGVDDLFDKASRALSEGAGLAEIAGHLQLKERAWKVIRQTAEALEAAYLKQKEAKRAERLALERAWDAYYACPTCSVPFGDGDTECRVCGSARPAQPSQPDPRRK</sequence>
<dbReference type="AlphaFoldDB" id="E8N2L1"/>
<keyword evidence="2" id="KW-1185">Reference proteome</keyword>
<protein>
    <submittedName>
        <fullName evidence="1">Uncharacterized protein</fullName>
    </submittedName>
</protein>
<dbReference type="EMBL" id="AP012029">
    <property type="protein sequence ID" value="BAJ62817.1"/>
    <property type="molecule type" value="Genomic_DNA"/>
</dbReference>
<dbReference type="HOGENOM" id="CLU_876168_0_0_0"/>
<name>E8N2L1_ANATU</name>